<sequence length="1224" mass="126676">MTPSSTDPAGAVEALAASETPYLIGVRHHSPVVAAAVPALLDAYRPDLVLIELPEELGEWLPWLAHPDTVAPVALAAARGAARTAPRRGARLVAGDDSAPGDDEGDGPLGFYPFADFSPELAAIRWAAAAGVEVAPCDLPLTHPGWRARTPDAQTDADVDRPGGTPVADRLVLTGRDGEDRWDRWVEAAAPGSSPESVRRAALAVGWALRHDAENGGGVDPVDLAREAWMRARVAAAAGRRVAVVLGAFHAPALLSGADPAPEAPPAARDLVTSLVPYTFELLDSRSGYPAGIRDPHWQQSVFDCGAEPAGVEALASSFAVRVSAALRDAGHPAGPAESREVARLATDLARLRGLPAPGRGELVEALQTTLAQGEPTGRGRAVARAMSDVLVGDRRGRLAPGTPASGLLPAVTDLLTRLRLPAPGAAPQTVRLDPLRSPLDLRREVALRRLAVCQVPYAKAEEVVGVGGADALSTAWRVHWTPATDAAITVAGLHGVTLAQAAAGRLRAQRAREIAGGGPTAAQALAGGAAAAAAAEPRAVRPRLDDVAAHVCHGGTLEEIVAGVDLVERVRAGHVPGLAPPEGLDDLVENLYAAAVRAVDGLAGATDPADARALLALVDRAGAAGRLLRLDHALARIAATGTPLMQAAAGAVRVLLELDTPEEYGLRLASWVDAPADGLTARLQGALTVAGPLLEAGDATVTPLLDRVEELPDDDFLRRLPALRGGFDALSPAARDRVLTMVTDRLDQAGGPVLDLRDALPDDPAALAAWLAADLAGRAALADLGFDRTGAGAPALAATPMTTATAPATAAMPTAAPATAEMPTAVASEPAGDARSPGVPGEDDADRAVASRTVPPAQRWRLVLGRRRDELPAAGQRLATALDELYGAGRGEGSYSAEGAGSGGQGGGRGAGFPTVREWADELEALFGARVREEVLARAASAGRVDVALALDPESVRPSVELLHAVLSLAGGMSEANLARLRPLVARLVAALTEQLARQLRPALTGLASPRRTRRPTGVLDLPGTIRANLHTARPDDRGRLLVLPERPVFRTRSRRGVEWQLIVLTDVSGSMEPSTVWAALTASILAGVPALKTHFVTFSDGVIDLTERVDDPLALLLEVRVGGGTHIAKALRYARDLVTVPSRTMVVVISDFEEGYPLSGLVSEVRTLVGAGCALLGCASLDDRGAARYSTAVAAQLVAAGMPVAALSPLELARWVGEQVNR</sequence>
<feature type="region of interest" description="Disordered" evidence="1">
    <location>
        <begin position="87"/>
        <end position="106"/>
    </location>
</feature>
<keyword evidence="3" id="KW-1185">Reference proteome</keyword>
<feature type="region of interest" description="Disordered" evidence="1">
    <location>
        <begin position="810"/>
        <end position="853"/>
    </location>
</feature>
<dbReference type="Proteomes" id="UP001500655">
    <property type="component" value="Unassembled WGS sequence"/>
</dbReference>
<dbReference type="InterPro" id="IPR043737">
    <property type="entry name" value="DUF5682"/>
</dbReference>
<evidence type="ECO:0000313" key="2">
    <source>
        <dbReference type="EMBL" id="GAA1741779.1"/>
    </source>
</evidence>
<name>A0ABP4W0Q4_9ACTN</name>
<protein>
    <recommendedName>
        <fullName evidence="4">VWA domain containing CoxE-like protein</fullName>
    </recommendedName>
</protein>
<feature type="region of interest" description="Disordered" evidence="1">
    <location>
        <begin position="145"/>
        <end position="167"/>
    </location>
</feature>
<evidence type="ECO:0000256" key="1">
    <source>
        <dbReference type="SAM" id="MobiDB-lite"/>
    </source>
</evidence>
<dbReference type="InterPro" id="IPR036465">
    <property type="entry name" value="vWFA_dom_sf"/>
</dbReference>
<gene>
    <name evidence="2" type="ORF">GCM10009681_10660</name>
</gene>
<dbReference type="EMBL" id="BAAALS010000004">
    <property type="protein sequence ID" value="GAA1741779.1"/>
    <property type="molecule type" value="Genomic_DNA"/>
</dbReference>
<dbReference type="InterPro" id="IPR050458">
    <property type="entry name" value="LolB"/>
</dbReference>
<evidence type="ECO:0008006" key="4">
    <source>
        <dbReference type="Google" id="ProtNLM"/>
    </source>
</evidence>
<dbReference type="PANTHER" id="PTHR30634">
    <property type="entry name" value="OUTER MEMBRANE LOLAB LIPOPROTEIN INSERTION APPARATUS"/>
    <property type="match status" value="1"/>
</dbReference>
<dbReference type="PANTHER" id="PTHR30634:SF7">
    <property type="entry name" value="VWA DOMAIN-CONTAINING PROTEIN"/>
    <property type="match status" value="1"/>
</dbReference>
<feature type="compositionally biased region" description="Low complexity" evidence="1">
    <location>
        <begin position="810"/>
        <end position="826"/>
    </location>
</feature>
<dbReference type="Pfam" id="PF18934">
    <property type="entry name" value="DUF5682"/>
    <property type="match status" value="1"/>
</dbReference>
<organism evidence="2 3">
    <name type="scientific">Luedemannella helvata</name>
    <dbReference type="NCBI Taxonomy" id="349315"/>
    <lineage>
        <taxon>Bacteria</taxon>
        <taxon>Bacillati</taxon>
        <taxon>Actinomycetota</taxon>
        <taxon>Actinomycetes</taxon>
        <taxon>Micromonosporales</taxon>
        <taxon>Micromonosporaceae</taxon>
        <taxon>Luedemannella</taxon>
    </lineage>
</organism>
<evidence type="ECO:0000313" key="3">
    <source>
        <dbReference type="Proteomes" id="UP001500655"/>
    </source>
</evidence>
<reference evidence="3" key="1">
    <citation type="journal article" date="2019" name="Int. J. Syst. Evol. Microbiol.">
        <title>The Global Catalogue of Microorganisms (GCM) 10K type strain sequencing project: providing services to taxonomists for standard genome sequencing and annotation.</title>
        <authorList>
            <consortium name="The Broad Institute Genomics Platform"/>
            <consortium name="The Broad Institute Genome Sequencing Center for Infectious Disease"/>
            <person name="Wu L."/>
            <person name="Ma J."/>
        </authorList>
    </citation>
    <scope>NUCLEOTIDE SEQUENCE [LARGE SCALE GENOMIC DNA]</scope>
    <source>
        <strain evidence="3">JCM 13249</strain>
    </source>
</reference>
<proteinExistence type="predicted"/>
<dbReference type="RefSeq" id="WP_344077449.1">
    <property type="nucleotide sequence ID" value="NZ_BAAALS010000004.1"/>
</dbReference>
<dbReference type="SUPFAM" id="SSF53300">
    <property type="entry name" value="vWA-like"/>
    <property type="match status" value="1"/>
</dbReference>
<dbReference type="InterPro" id="IPR008912">
    <property type="entry name" value="Uncharacterised_CoxE"/>
</dbReference>
<dbReference type="Pfam" id="PF05762">
    <property type="entry name" value="VWA_CoxE"/>
    <property type="match status" value="1"/>
</dbReference>
<accession>A0ABP4W0Q4</accession>
<comment type="caution">
    <text evidence="2">The sequence shown here is derived from an EMBL/GenBank/DDBJ whole genome shotgun (WGS) entry which is preliminary data.</text>
</comment>